<evidence type="ECO:0000313" key="3">
    <source>
        <dbReference type="EMBL" id="NMB91715.1"/>
    </source>
</evidence>
<dbReference type="AlphaFoldDB" id="A0A7X9HT02"/>
<protein>
    <submittedName>
        <fullName evidence="3">Uncharacterized protein</fullName>
    </submittedName>
</protein>
<evidence type="ECO:0000313" key="4">
    <source>
        <dbReference type="Proteomes" id="UP000590542"/>
    </source>
</evidence>
<feature type="transmembrane region" description="Helical" evidence="1">
    <location>
        <begin position="278"/>
        <end position="303"/>
    </location>
</feature>
<feature type="transmembrane region" description="Helical" evidence="1">
    <location>
        <begin position="210"/>
        <end position="228"/>
    </location>
</feature>
<feature type="transmembrane region" description="Helical" evidence="1">
    <location>
        <begin position="249"/>
        <end position="272"/>
    </location>
</feature>
<keyword evidence="1" id="KW-0472">Membrane</keyword>
<keyword evidence="2" id="KW-0732">Signal</keyword>
<keyword evidence="1" id="KW-0812">Transmembrane</keyword>
<feature type="transmembrane region" description="Helical" evidence="1">
    <location>
        <begin position="315"/>
        <end position="334"/>
    </location>
</feature>
<dbReference type="Proteomes" id="UP000590542">
    <property type="component" value="Unassembled WGS sequence"/>
</dbReference>
<name>A0A7X9HT02_UNCKA</name>
<gene>
    <name evidence="3" type="ORF">GYA37_02620</name>
</gene>
<feature type="signal peptide" evidence="2">
    <location>
        <begin position="1"/>
        <end position="29"/>
    </location>
</feature>
<evidence type="ECO:0000256" key="1">
    <source>
        <dbReference type="SAM" id="Phobius"/>
    </source>
</evidence>
<feature type="transmembrane region" description="Helical" evidence="1">
    <location>
        <begin position="382"/>
        <end position="404"/>
    </location>
</feature>
<feature type="transmembrane region" description="Helical" evidence="1">
    <location>
        <begin position="416"/>
        <end position="436"/>
    </location>
</feature>
<sequence>MKNFKTKIIVSLMIFFIASLFIFPKAALAEEEGGDSSCDPEYLIYKQADHWWDLDIRRIVGNMITSVFVSMYANINGVTLTDMIGCESYLARSFAYPSDFLPEGVEACGARTDDECRIIVNNVKVGGGTNIANESNISKSVRGSILGLAYSLEDFNRKEPLVLNLAYFWNKSIAKVPFVNKAWAAPVSVERYNMPLLSAAFEIWKLCRNVSLGIISIVLLYTGILIIMRKKVNQQLVVSVQYAIPKIAIGLLLIIFSYPIGAAIVAIAWGIFRGGYSIVMSFVPGMLGWGGGVHSAGEVFAAIQVAQMRFGMGYGVLLMTIVISILCAVLWFVVNIKASFIYLKMVLAVITAPFEMAIGTVPGSEARMTDWFKRMAKHGLSIAAMGFTIPVIVLLGFTTLRAYAEANAETSGWGNIMRIIVPLGVVVYGFITALSIDKTVAGFFGEDKKKK</sequence>
<keyword evidence="1" id="KW-1133">Transmembrane helix</keyword>
<accession>A0A7X9HT02</accession>
<evidence type="ECO:0000256" key="2">
    <source>
        <dbReference type="SAM" id="SignalP"/>
    </source>
</evidence>
<reference evidence="3 4" key="1">
    <citation type="journal article" date="2020" name="Biotechnol. Biofuels">
        <title>New insights from the biogas microbiome by comprehensive genome-resolved metagenomics of nearly 1600 species originating from multiple anaerobic digesters.</title>
        <authorList>
            <person name="Campanaro S."/>
            <person name="Treu L."/>
            <person name="Rodriguez-R L.M."/>
            <person name="Kovalovszki A."/>
            <person name="Ziels R.M."/>
            <person name="Maus I."/>
            <person name="Zhu X."/>
            <person name="Kougias P.G."/>
            <person name="Basile A."/>
            <person name="Luo G."/>
            <person name="Schluter A."/>
            <person name="Konstantinidis K.T."/>
            <person name="Angelidaki I."/>
        </authorList>
    </citation>
    <scope>NUCLEOTIDE SEQUENCE [LARGE SCALE GENOMIC DNA]</scope>
    <source>
        <strain evidence="3">AS27yjCOA_202</strain>
    </source>
</reference>
<feature type="transmembrane region" description="Helical" evidence="1">
    <location>
        <begin position="340"/>
        <end position="361"/>
    </location>
</feature>
<comment type="caution">
    <text evidence="3">The sequence shown here is derived from an EMBL/GenBank/DDBJ whole genome shotgun (WGS) entry which is preliminary data.</text>
</comment>
<organism evidence="3 4">
    <name type="scientific">candidate division WWE3 bacterium</name>
    <dbReference type="NCBI Taxonomy" id="2053526"/>
    <lineage>
        <taxon>Bacteria</taxon>
        <taxon>Katanobacteria</taxon>
    </lineage>
</organism>
<dbReference type="EMBL" id="JAAZNV010000009">
    <property type="protein sequence ID" value="NMB91715.1"/>
    <property type="molecule type" value="Genomic_DNA"/>
</dbReference>
<proteinExistence type="predicted"/>
<feature type="chain" id="PRO_5030697802" evidence="2">
    <location>
        <begin position="30"/>
        <end position="451"/>
    </location>
</feature>